<evidence type="ECO:0000256" key="1">
    <source>
        <dbReference type="SAM" id="MobiDB-lite"/>
    </source>
</evidence>
<sequence length="77" mass="8311">MTNRPTASWGGGGSVPPLTTPLLRGALSMSAVTEVPDARGRNMLNTVQPTHVLDLDAHAAWWKGRRSDKNPKTLDFS</sequence>
<dbReference type="AlphaFoldDB" id="A0A8X6PJP1"/>
<reference evidence="2" key="1">
    <citation type="submission" date="2020-08" db="EMBL/GenBank/DDBJ databases">
        <title>Multicomponent nature underlies the extraordinary mechanical properties of spider dragline silk.</title>
        <authorList>
            <person name="Kono N."/>
            <person name="Nakamura H."/>
            <person name="Mori M."/>
            <person name="Yoshida Y."/>
            <person name="Ohtoshi R."/>
            <person name="Malay A.D."/>
            <person name="Moran D.A.P."/>
            <person name="Tomita M."/>
            <person name="Numata K."/>
            <person name="Arakawa K."/>
        </authorList>
    </citation>
    <scope>NUCLEOTIDE SEQUENCE</scope>
</reference>
<protein>
    <submittedName>
        <fullName evidence="2">Uncharacterized protein</fullName>
    </submittedName>
</protein>
<proteinExistence type="predicted"/>
<dbReference type="EMBL" id="BMAW01020777">
    <property type="protein sequence ID" value="GFT70044.1"/>
    <property type="molecule type" value="Genomic_DNA"/>
</dbReference>
<accession>A0A8X6PJP1</accession>
<comment type="caution">
    <text evidence="2">The sequence shown here is derived from an EMBL/GenBank/DDBJ whole genome shotgun (WGS) entry which is preliminary data.</text>
</comment>
<evidence type="ECO:0000313" key="3">
    <source>
        <dbReference type="Proteomes" id="UP000887013"/>
    </source>
</evidence>
<name>A0A8X6PJP1_NEPPI</name>
<gene>
    <name evidence="2" type="ORF">NPIL_328811</name>
</gene>
<organism evidence="2 3">
    <name type="scientific">Nephila pilipes</name>
    <name type="common">Giant wood spider</name>
    <name type="synonym">Nephila maculata</name>
    <dbReference type="NCBI Taxonomy" id="299642"/>
    <lineage>
        <taxon>Eukaryota</taxon>
        <taxon>Metazoa</taxon>
        <taxon>Ecdysozoa</taxon>
        <taxon>Arthropoda</taxon>
        <taxon>Chelicerata</taxon>
        <taxon>Arachnida</taxon>
        <taxon>Araneae</taxon>
        <taxon>Araneomorphae</taxon>
        <taxon>Entelegynae</taxon>
        <taxon>Araneoidea</taxon>
        <taxon>Nephilidae</taxon>
        <taxon>Nephila</taxon>
    </lineage>
</organism>
<keyword evidence="3" id="KW-1185">Reference proteome</keyword>
<evidence type="ECO:0000313" key="2">
    <source>
        <dbReference type="EMBL" id="GFT70044.1"/>
    </source>
</evidence>
<dbReference type="Proteomes" id="UP000887013">
    <property type="component" value="Unassembled WGS sequence"/>
</dbReference>
<feature type="region of interest" description="Disordered" evidence="1">
    <location>
        <begin position="1"/>
        <end position="20"/>
    </location>
</feature>